<evidence type="ECO:0000313" key="2">
    <source>
        <dbReference type="Proteomes" id="UP000787156"/>
    </source>
</evidence>
<dbReference type="Proteomes" id="UP000787156">
    <property type="component" value="Unassembled WGS sequence"/>
</dbReference>
<proteinExistence type="predicted"/>
<protein>
    <submittedName>
        <fullName evidence="1">Uncharacterized protein</fullName>
    </submittedName>
</protein>
<reference evidence="1" key="1">
    <citation type="journal article" date="2021" name="PeerJ">
        <title>Extensive microbial diversity within the chicken gut microbiome revealed by metagenomics and culture.</title>
        <authorList>
            <person name="Gilroy R."/>
            <person name="Ravi A."/>
            <person name="Getino M."/>
            <person name="Pursley I."/>
            <person name="Horton D.L."/>
            <person name="Alikhan N.F."/>
            <person name="Baker D."/>
            <person name="Gharbi K."/>
            <person name="Hall N."/>
            <person name="Watson M."/>
            <person name="Adriaenssens E.M."/>
            <person name="Foster-Nyarko E."/>
            <person name="Jarju S."/>
            <person name="Secka A."/>
            <person name="Antonio M."/>
            <person name="Oren A."/>
            <person name="Chaudhuri R.R."/>
            <person name="La Ragione R."/>
            <person name="Hildebrand F."/>
            <person name="Pallen M.J."/>
        </authorList>
    </citation>
    <scope>NUCLEOTIDE SEQUENCE</scope>
    <source>
        <strain evidence="1">CHK135-1449</strain>
    </source>
</reference>
<gene>
    <name evidence="1" type="ORF">K8V79_00840</name>
</gene>
<evidence type="ECO:0000313" key="1">
    <source>
        <dbReference type="EMBL" id="HJF26801.1"/>
    </source>
</evidence>
<comment type="caution">
    <text evidence="1">The sequence shown here is derived from an EMBL/GenBank/DDBJ whole genome shotgun (WGS) entry which is preliminary data.</text>
</comment>
<dbReference type="AlphaFoldDB" id="A0A9D2UQB9"/>
<organism evidence="1 2">
    <name type="scientific">Acinetobacter lwoffii</name>
    <dbReference type="NCBI Taxonomy" id="28090"/>
    <lineage>
        <taxon>Bacteria</taxon>
        <taxon>Pseudomonadati</taxon>
        <taxon>Pseudomonadota</taxon>
        <taxon>Gammaproteobacteria</taxon>
        <taxon>Moraxellales</taxon>
        <taxon>Moraxellaceae</taxon>
        <taxon>Acinetobacter</taxon>
    </lineage>
</organism>
<sequence length="118" mass="13627">MSLHFTHKPNYFLFAQLLIRHIETYIHKHPDASNAIFDLREIHDLFQADQASSSINLEGILNIVDEYKVETISGDQKLIQNYSIDAKYNKLMIDFNAEPLDSLRDGKPLIEPDVTVQK</sequence>
<name>A0A9D2UQB9_ACILW</name>
<accession>A0A9D2UQB9</accession>
<reference evidence="1" key="2">
    <citation type="submission" date="2021-09" db="EMBL/GenBank/DDBJ databases">
        <authorList>
            <person name="Gilroy R."/>
        </authorList>
    </citation>
    <scope>NUCLEOTIDE SEQUENCE</scope>
    <source>
        <strain evidence="1">CHK135-1449</strain>
    </source>
</reference>
<dbReference type="EMBL" id="DYWX01000012">
    <property type="protein sequence ID" value="HJF26801.1"/>
    <property type="molecule type" value="Genomic_DNA"/>
</dbReference>